<evidence type="ECO:0000256" key="3">
    <source>
        <dbReference type="ARBA" id="ARBA00004586"/>
    </source>
</evidence>
<evidence type="ECO:0000256" key="7">
    <source>
        <dbReference type="ARBA" id="ARBA00022989"/>
    </source>
</evidence>
<dbReference type="Proteomes" id="UP000649617">
    <property type="component" value="Unassembled WGS sequence"/>
</dbReference>
<dbReference type="GO" id="GO:0006629">
    <property type="term" value="P:lipid metabolic process"/>
    <property type="evidence" value="ECO:0007669"/>
    <property type="project" value="TreeGrafter"/>
</dbReference>
<keyword evidence="12" id="KW-1185">Reference proteome</keyword>
<dbReference type="GO" id="GO:0005637">
    <property type="term" value="C:nuclear inner membrane"/>
    <property type="evidence" value="ECO:0007669"/>
    <property type="project" value="TreeGrafter"/>
</dbReference>
<evidence type="ECO:0000313" key="11">
    <source>
        <dbReference type="EMBL" id="CAE7352342.1"/>
    </source>
</evidence>
<dbReference type="GO" id="GO:0005789">
    <property type="term" value="C:endoplasmic reticulum membrane"/>
    <property type="evidence" value="ECO:0007669"/>
    <property type="project" value="UniProtKB-SubCell"/>
</dbReference>
<feature type="transmembrane region" description="Helical" evidence="10">
    <location>
        <begin position="438"/>
        <end position="460"/>
    </location>
</feature>
<keyword evidence="7 10" id="KW-1133">Transmembrane helix</keyword>
<feature type="transmembrane region" description="Helical" evidence="10">
    <location>
        <begin position="508"/>
        <end position="525"/>
    </location>
</feature>
<feature type="transmembrane region" description="Helical" evidence="10">
    <location>
        <begin position="480"/>
        <end position="502"/>
    </location>
</feature>
<evidence type="ECO:0000256" key="1">
    <source>
        <dbReference type="ARBA" id="ARBA00004127"/>
    </source>
</evidence>
<dbReference type="InterPro" id="IPR012430">
    <property type="entry name" value="TMEM43_fam"/>
</dbReference>
<dbReference type="PANTHER" id="PTHR13416">
    <property type="match status" value="1"/>
</dbReference>
<evidence type="ECO:0000256" key="6">
    <source>
        <dbReference type="ARBA" id="ARBA00022824"/>
    </source>
</evidence>
<comment type="subcellular location">
    <subcellularLocation>
        <location evidence="1">Endomembrane system</location>
        <topology evidence="1">Multi-pass membrane protein</topology>
    </subcellularLocation>
    <subcellularLocation>
        <location evidence="3">Endoplasmic reticulum membrane</location>
    </subcellularLocation>
    <subcellularLocation>
        <location evidence="2">Nucleus envelope</location>
    </subcellularLocation>
</comment>
<keyword evidence="5 10" id="KW-0812">Transmembrane</keyword>
<comment type="caution">
    <text evidence="11">The sequence shown here is derived from an EMBL/GenBank/DDBJ whole genome shotgun (WGS) entry which is preliminary data.</text>
</comment>
<name>A0A812PLI0_SYMPI</name>
<evidence type="ECO:0000256" key="5">
    <source>
        <dbReference type="ARBA" id="ARBA00022692"/>
    </source>
</evidence>
<keyword evidence="9" id="KW-0539">Nucleus</keyword>
<accession>A0A812PLI0</accession>
<evidence type="ECO:0000256" key="10">
    <source>
        <dbReference type="SAM" id="Phobius"/>
    </source>
</evidence>
<protein>
    <submittedName>
        <fullName evidence="11">TMEM43 protein</fullName>
    </submittedName>
</protein>
<evidence type="ECO:0000256" key="8">
    <source>
        <dbReference type="ARBA" id="ARBA00023136"/>
    </source>
</evidence>
<evidence type="ECO:0000256" key="2">
    <source>
        <dbReference type="ARBA" id="ARBA00004259"/>
    </source>
</evidence>
<evidence type="ECO:0000256" key="4">
    <source>
        <dbReference type="ARBA" id="ARBA00006627"/>
    </source>
</evidence>
<gene>
    <name evidence="11" type="primary">TMEM43</name>
    <name evidence="11" type="ORF">SPIL2461_LOCUS8367</name>
</gene>
<organism evidence="11 12">
    <name type="scientific">Symbiodinium pilosum</name>
    <name type="common">Dinoflagellate</name>
    <dbReference type="NCBI Taxonomy" id="2952"/>
    <lineage>
        <taxon>Eukaryota</taxon>
        <taxon>Sar</taxon>
        <taxon>Alveolata</taxon>
        <taxon>Dinophyceae</taxon>
        <taxon>Suessiales</taxon>
        <taxon>Symbiodiniaceae</taxon>
        <taxon>Symbiodinium</taxon>
    </lineage>
</organism>
<feature type="transmembrane region" description="Helical" evidence="10">
    <location>
        <begin position="112"/>
        <end position="129"/>
    </location>
</feature>
<dbReference type="AlphaFoldDB" id="A0A812PLI0"/>
<evidence type="ECO:0000256" key="9">
    <source>
        <dbReference type="ARBA" id="ARBA00023242"/>
    </source>
</evidence>
<reference evidence="11" key="1">
    <citation type="submission" date="2021-02" db="EMBL/GenBank/DDBJ databases">
        <authorList>
            <person name="Dougan E. K."/>
            <person name="Rhodes N."/>
            <person name="Thang M."/>
            <person name="Chan C."/>
        </authorList>
    </citation>
    <scope>NUCLEOTIDE SEQUENCE</scope>
</reference>
<keyword evidence="6" id="KW-0256">Endoplasmic reticulum</keyword>
<keyword evidence="8 10" id="KW-0472">Membrane</keyword>
<dbReference type="Pfam" id="PF07787">
    <property type="entry name" value="TMEM43"/>
    <property type="match status" value="1"/>
</dbReference>
<evidence type="ECO:0000313" key="12">
    <source>
        <dbReference type="Proteomes" id="UP000649617"/>
    </source>
</evidence>
<comment type="similarity">
    <text evidence="4">Belongs to the TMEM43 family.</text>
</comment>
<sequence length="526" mass="57263">MCGWWFGASVGGDMVWSFRPGSNLHPTSAEPEVGLLGREGACGQHPLSMVSKELLLILTFSCLATDGLSLIKPGQHPDVALARESQEVKPALADEADVKQHGILWVTNTGKFCLGLLLTLVGLIASWYFERQLARLECLLSIGRSMCKSVQEAKAMPENCGCLVHLPGQLKPELPVQDPRFACHKLSTGCVRLRTQVQAYQWADSRHSQSQKQWSEDPQSFALLRRDPSKKTPTLPIAVGTTVTNASSVKFGSGFFLPRGLLDQCCSFRPASKLLGSEVSTHNGQLRFLLHSDGRYYWRAGNDWTVEKVASEPMLGDLRASFEMAASGVATVLALQAADDGDGSATLLPFRLVPQVYEEGEQKRRVLQEARKSRVGLAQEDQVCPQSRLCCSCNFVAGCCTGVATPEIFRLYEGHRGVDACFTDLRKSSSVDVGLGSWSFRLLVLSVLTAGIHISFSEALMHVLPISRAMTDTPGTVPRFIVSACVALAATSGIISVVFFPYKVGKAFIYLVAASFFLVLPLILMC</sequence>
<dbReference type="OrthoDB" id="1667587at2759"/>
<proteinExistence type="inferred from homology"/>
<dbReference type="GO" id="GO:0071763">
    <property type="term" value="P:nuclear membrane organization"/>
    <property type="evidence" value="ECO:0007669"/>
    <property type="project" value="TreeGrafter"/>
</dbReference>
<dbReference type="PANTHER" id="PTHR13416:SF2">
    <property type="entry name" value="TRANSMEMBRANE PROTEIN 43"/>
    <property type="match status" value="1"/>
</dbReference>
<dbReference type="EMBL" id="CAJNIZ010013647">
    <property type="protein sequence ID" value="CAE7352342.1"/>
    <property type="molecule type" value="Genomic_DNA"/>
</dbReference>